<evidence type="ECO:0000256" key="2">
    <source>
        <dbReference type="ARBA" id="ARBA00006051"/>
    </source>
</evidence>
<dbReference type="Gene3D" id="2.60.40.1490">
    <property type="entry name" value="Histone chaperone ASF1-like"/>
    <property type="match status" value="1"/>
</dbReference>
<reference evidence="8 9" key="2">
    <citation type="submission" date="2018-11" db="EMBL/GenBank/DDBJ databases">
        <authorList>
            <consortium name="Pathogen Informatics"/>
        </authorList>
    </citation>
    <scope>NUCLEOTIDE SEQUENCE [LARGE SCALE GENOMIC DNA]</scope>
</reference>
<sequence>MAKVNVCDVEVLDNPSTFFDKFKFRITFECHEPLEDDLEWKVVYVGSAYNSSLDQTLDSILVGPVPVGRHQFVFEVNAPDPKKILPEDLVGVTVVLIQALYHEQEFIRIGYYVNNEYKSEELRNDPPAEPLLSEVMCNPLFLTLQLERSIIASDPRVTRFPIDWGDGLLDGCPEPEQKEEDVDALEVMDSKSEERLDEQEGEDDDEEGIEADFEDVGEEDLGEEDDETEDEDDEDDECEAGAEDPGAVVDENNAGYEPMDTDRTSLKNSPSANLESILRASNSPLKQL</sequence>
<evidence type="ECO:0000313" key="9">
    <source>
        <dbReference type="Proteomes" id="UP000274429"/>
    </source>
</evidence>
<dbReference type="PANTHER" id="PTHR12040">
    <property type="entry name" value="ANTI-SILENCING PROTEIN 1"/>
    <property type="match status" value="1"/>
</dbReference>
<dbReference type="EMBL" id="UYWX01000677">
    <property type="protein sequence ID" value="VDM18743.1"/>
    <property type="molecule type" value="Genomic_DNA"/>
</dbReference>
<name>A0A0R3WMM8_HYDTA</name>
<dbReference type="AlphaFoldDB" id="A0A0R3WMM8"/>
<dbReference type="GO" id="GO:0005634">
    <property type="term" value="C:nucleus"/>
    <property type="evidence" value="ECO:0007669"/>
    <property type="project" value="UniProtKB-SubCell"/>
</dbReference>
<gene>
    <name evidence="8" type="ORF">TTAC_LOCUS2003</name>
</gene>
<dbReference type="PANTHER" id="PTHR12040:SF0">
    <property type="entry name" value="HISTONE CHAPERONE ASF1"/>
    <property type="match status" value="1"/>
</dbReference>
<evidence type="ECO:0000313" key="8">
    <source>
        <dbReference type="EMBL" id="VDM18743.1"/>
    </source>
</evidence>
<feature type="region of interest" description="Disordered" evidence="7">
    <location>
        <begin position="168"/>
        <end position="288"/>
    </location>
</feature>
<evidence type="ECO:0000256" key="6">
    <source>
        <dbReference type="ARBA" id="ARBA00023242"/>
    </source>
</evidence>
<dbReference type="Proteomes" id="UP000274429">
    <property type="component" value="Unassembled WGS sequence"/>
</dbReference>
<evidence type="ECO:0000256" key="3">
    <source>
        <dbReference type="ARBA" id="ARBA00023015"/>
    </source>
</evidence>
<evidence type="ECO:0000256" key="5">
    <source>
        <dbReference type="ARBA" id="ARBA00023186"/>
    </source>
</evidence>
<evidence type="ECO:0000256" key="7">
    <source>
        <dbReference type="SAM" id="MobiDB-lite"/>
    </source>
</evidence>
<dbReference type="GO" id="GO:0006337">
    <property type="term" value="P:nucleosome disassembly"/>
    <property type="evidence" value="ECO:0007669"/>
    <property type="project" value="InterPro"/>
</dbReference>
<feature type="compositionally biased region" description="Acidic residues" evidence="7">
    <location>
        <begin position="177"/>
        <end position="186"/>
    </location>
</feature>
<dbReference type="SUPFAM" id="SSF101546">
    <property type="entry name" value="ASF1-like"/>
    <property type="match status" value="1"/>
</dbReference>
<dbReference type="GO" id="GO:0042393">
    <property type="term" value="F:histone binding"/>
    <property type="evidence" value="ECO:0007669"/>
    <property type="project" value="InterPro"/>
</dbReference>
<keyword evidence="4" id="KW-0804">Transcription</keyword>
<dbReference type="Pfam" id="PF04729">
    <property type="entry name" value="ASF1_hist_chap"/>
    <property type="match status" value="1"/>
</dbReference>
<dbReference type="InterPro" id="IPR036747">
    <property type="entry name" value="ASF1-like_sf"/>
</dbReference>
<evidence type="ECO:0000313" key="10">
    <source>
        <dbReference type="WBParaSite" id="TTAC_0000201601-mRNA-1"/>
    </source>
</evidence>
<feature type="compositionally biased region" description="Polar residues" evidence="7">
    <location>
        <begin position="266"/>
        <end position="288"/>
    </location>
</feature>
<dbReference type="GO" id="GO:0006334">
    <property type="term" value="P:nucleosome assembly"/>
    <property type="evidence" value="ECO:0007669"/>
    <property type="project" value="InterPro"/>
</dbReference>
<dbReference type="GO" id="GO:0006335">
    <property type="term" value="P:DNA replication-dependent chromatin assembly"/>
    <property type="evidence" value="ECO:0007669"/>
    <property type="project" value="TreeGrafter"/>
</dbReference>
<keyword evidence="9" id="KW-1185">Reference proteome</keyword>
<dbReference type="GO" id="GO:0000785">
    <property type="term" value="C:chromatin"/>
    <property type="evidence" value="ECO:0007669"/>
    <property type="project" value="TreeGrafter"/>
</dbReference>
<comment type="similarity">
    <text evidence="2">Belongs to the ASF1 family.</text>
</comment>
<dbReference type="STRING" id="6205.A0A0R3WMM8"/>
<accession>A0A0R3WMM8</accession>
<evidence type="ECO:0000256" key="1">
    <source>
        <dbReference type="ARBA" id="ARBA00004123"/>
    </source>
</evidence>
<feature type="compositionally biased region" description="Acidic residues" evidence="7">
    <location>
        <begin position="195"/>
        <end position="242"/>
    </location>
</feature>
<dbReference type="InterPro" id="IPR006818">
    <property type="entry name" value="ASF1-like"/>
</dbReference>
<comment type="subcellular location">
    <subcellularLocation>
        <location evidence="1">Nucleus</location>
    </subcellularLocation>
</comment>
<dbReference type="InterPro" id="IPR017282">
    <property type="entry name" value="Hist_deposition_Asf1"/>
</dbReference>
<protein>
    <submittedName>
        <fullName evidence="10">Histone chaperone</fullName>
    </submittedName>
</protein>
<organism evidence="10">
    <name type="scientific">Hydatigena taeniaeformis</name>
    <name type="common">Feline tapeworm</name>
    <name type="synonym">Taenia taeniaeformis</name>
    <dbReference type="NCBI Taxonomy" id="6205"/>
    <lineage>
        <taxon>Eukaryota</taxon>
        <taxon>Metazoa</taxon>
        <taxon>Spiralia</taxon>
        <taxon>Lophotrochozoa</taxon>
        <taxon>Platyhelminthes</taxon>
        <taxon>Cestoda</taxon>
        <taxon>Eucestoda</taxon>
        <taxon>Cyclophyllidea</taxon>
        <taxon>Taeniidae</taxon>
        <taxon>Hydatigera</taxon>
    </lineage>
</organism>
<dbReference type="PIRSF" id="PIRSF037759">
    <property type="entry name" value="Histone_Asf1"/>
    <property type="match status" value="1"/>
</dbReference>
<dbReference type="WBParaSite" id="TTAC_0000201601-mRNA-1">
    <property type="protein sequence ID" value="TTAC_0000201601-mRNA-1"/>
    <property type="gene ID" value="TTAC_0000201601"/>
</dbReference>
<reference evidence="10" key="1">
    <citation type="submission" date="2017-02" db="UniProtKB">
        <authorList>
            <consortium name="WormBaseParasite"/>
        </authorList>
    </citation>
    <scope>IDENTIFICATION</scope>
</reference>
<dbReference type="OrthoDB" id="29755at2759"/>
<evidence type="ECO:0000256" key="4">
    <source>
        <dbReference type="ARBA" id="ARBA00023163"/>
    </source>
</evidence>
<keyword evidence="5" id="KW-0143">Chaperone</keyword>
<proteinExistence type="inferred from homology"/>
<keyword evidence="6" id="KW-0539">Nucleus</keyword>
<keyword evidence="3" id="KW-0805">Transcription regulation</keyword>